<reference evidence="12" key="1">
    <citation type="submission" date="2020-11" db="EMBL/GenBank/DDBJ databases">
        <authorList>
            <person name="Tran Van P."/>
        </authorList>
    </citation>
    <scope>NUCLEOTIDE SEQUENCE</scope>
</reference>
<keyword evidence="3" id="KW-0285">Flavoprotein</keyword>
<comment type="similarity">
    <text evidence="2">Belongs to the FAD-dependent oxidoreductase family.</text>
</comment>
<evidence type="ECO:0000256" key="7">
    <source>
        <dbReference type="ARBA" id="ARBA00023002"/>
    </source>
</evidence>
<dbReference type="InterPro" id="IPR023753">
    <property type="entry name" value="FAD/NAD-binding_dom"/>
</dbReference>
<evidence type="ECO:0000256" key="5">
    <source>
        <dbReference type="ARBA" id="ARBA00022723"/>
    </source>
</evidence>
<dbReference type="PANTHER" id="PTHR43557:SF2">
    <property type="entry name" value="RIESKE DOMAIN-CONTAINING PROTEIN-RELATED"/>
    <property type="match status" value="1"/>
</dbReference>
<dbReference type="GO" id="GO:0005737">
    <property type="term" value="C:cytoplasm"/>
    <property type="evidence" value="ECO:0007669"/>
    <property type="project" value="TreeGrafter"/>
</dbReference>
<feature type="chain" id="PRO_5030633255" evidence="10">
    <location>
        <begin position="22"/>
        <end position="606"/>
    </location>
</feature>
<evidence type="ECO:0000256" key="3">
    <source>
        <dbReference type="ARBA" id="ARBA00022630"/>
    </source>
</evidence>
<evidence type="ECO:0000313" key="12">
    <source>
        <dbReference type="EMBL" id="CAD7567341.1"/>
    </source>
</evidence>
<evidence type="ECO:0000256" key="10">
    <source>
        <dbReference type="SAM" id="SignalP"/>
    </source>
</evidence>
<evidence type="ECO:0000256" key="9">
    <source>
        <dbReference type="ARBA" id="ARBA00023014"/>
    </source>
</evidence>
<dbReference type="GO" id="GO:0051537">
    <property type="term" value="F:2 iron, 2 sulfur cluster binding"/>
    <property type="evidence" value="ECO:0007669"/>
    <property type="project" value="UniProtKB-KW"/>
</dbReference>
<organism evidence="12">
    <name type="scientific">Timema californicum</name>
    <name type="common">California timema</name>
    <name type="synonym">Walking stick</name>
    <dbReference type="NCBI Taxonomy" id="61474"/>
    <lineage>
        <taxon>Eukaryota</taxon>
        <taxon>Metazoa</taxon>
        <taxon>Ecdysozoa</taxon>
        <taxon>Arthropoda</taxon>
        <taxon>Hexapoda</taxon>
        <taxon>Insecta</taxon>
        <taxon>Pterygota</taxon>
        <taxon>Neoptera</taxon>
        <taxon>Polyneoptera</taxon>
        <taxon>Phasmatodea</taxon>
        <taxon>Timematodea</taxon>
        <taxon>Timematoidea</taxon>
        <taxon>Timematidae</taxon>
        <taxon>Timema</taxon>
    </lineage>
</organism>
<evidence type="ECO:0000256" key="8">
    <source>
        <dbReference type="ARBA" id="ARBA00023004"/>
    </source>
</evidence>
<dbReference type="InterPro" id="IPR016156">
    <property type="entry name" value="FAD/NAD-linked_Rdtase_dimer_sf"/>
</dbReference>
<dbReference type="PRINTS" id="PR00411">
    <property type="entry name" value="PNDRDTASEI"/>
</dbReference>
<dbReference type="InterPro" id="IPR011690">
    <property type="entry name" value="P_starv_induced_PsiF"/>
</dbReference>
<dbReference type="Pfam" id="PF00355">
    <property type="entry name" value="Rieske"/>
    <property type="match status" value="1"/>
</dbReference>
<dbReference type="InterPro" id="IPR036922">
    <property type="entry name" value="Rieske_2Fe-2S_sf"/>
</dbReference>
<dbReference type="SUPFAM" id="SSF50022">
    <property type="entry name" value="ISP domain"/>
    <property type="match status" value="1"/>
</dbReference>
<keyword evidence="9" id="KW-0411">Iron-sulfur</keyword>
<dbReference type="Gene3D" id="3.50.50.60">
    <property type="entry name" value="FAD/NAD(P)-binding domain"/>
    <property type="match status" value="2"/>
</dbReference>
<evidence type="ECO:0000256" key="4">
    <source>
        <dbReference type="ARBA" id="ARBA00022714"/>
    </source>
</evidence>
<keyword evidence="5" id="KW-0479">Metal-binding</keyword>
<dbReference type="PANTHER" id="PTHR43557">
    <property type="entry name" value="APOPTOSIS-INDUCING FACTOR 1"/>
    <property type="match status" value="1"/>
</dbReference>
<dbReference type="Pfam" id="PF07992">
    <property type="entry name" value="Pyr_redox_2"/>
    <property type="match status" value="1"/>
</dbReference>
<comment type="cofactor">
    <cofactor evidence="1">
        <name>FAD</name>
        <dbReference type="ChEBI" id="CHEBI:57692"/>
    </cofactor>
</comment>
<keyword evidence="7" id="KW-0560">Oxidoreductase</keyword>
<protein>
    <submittedName>
        <fullName evidence="12">(California timema) hypothetical protein</fullName>
    </submittedName>
</protein>
<dbReference type="PRINTS" id="PR00368">
    <property type="entry name" value="FADPNR"/>
</dbReference>
<dbReference type="PROSITE" id="PS51296">
    <property type="entry name" value="RIESKE"/>
    <property type="match status" value="1"/>
</dbReference>
<name>A0A7R9IUW4_TIMCA</name>
<dbReference type="Gene3D" id="2.102.10.10">
    <property type="entry name" value="Rieske [2Fe-2S] iron-sulphur domain"/>
    <property type="match status" value="1"/>
</dbReference>
<dbReference type="InterPro" id="IPR050446">
    <property type="entry name" value="FAD-oxidoreductase/Apoptosis"/>
</dbReference>
<feature type="signal peptide" evidence="10">
    <location>
        <begin position="1"/>
        <end position="21"/>
    </location>
</feature>
<dbReference type="AlphaFoldDB" id="A0A7R9IUW4"/>
<evidence type="ECO:0000259" key="11">
    <source>
        <dbReference type="PROSITE" id="PS51296"/>
    </source>
</evidence>
<keyword evidence="8" id="KW-0408">Iron</keyword>
<gene>
    <name evidence="12" type="ORF">TCMB3V08_LOCUS143</name>
</gene>
<proteinExistence type="inferred from homology"/>
<dbReference type="SUPFAM" id="SSF55424">
    <property type="entry name" value="FAD/NAD-linked reductases, dimerisation (C-terminal) domain"/>
    <property type="match status" value="1"/>
</dbReference>
<keyword evidence="4" id="KW-0001">2Fe-2S</keyword>
<dbReference type="GO" id="GO:0046872">
    <property type="term" value="F:metal ion binding"/>
    <property type="evidence" value="ECO:0007669"/>
    <property type="project" value="UniProtKB-KW"/>
</dbReference>
<evidence type="ECO:0000256" key="6">
    <source>
        <dbReference type="ARBA" id="ARBA00022827"/>
    </source>
</evidence>
<accession>A0A7R9IUW4</accession>
<dbReference type="Pfam" id="PF07769">
    <property type="entry name" value="PsiF_repeat"/>
    <property type="match status" value="2"/>
</dbReference>
<feature type="domain" description="Rieske" evidence="11">
    <location>
        <begin position="102"/>
        <end position="197"/>
    </location>
</feature>
<dbReference type="SUPFAM" id="SSF51905">
    <property type="entry name" value="FAD/NAD(P)-binding domain"/>
    <property type="match status" value="1"/>
</dbReference>
<evidence type="ECO:0000256" key="1">
    <source>
        <dbReference type="ARBA" id="ARBA00001974"/>
    </source>
</evidence>
<sequence length="606" mass="66398">MKVGLMAMMMAGLLASGLAGAAEKTPQQEKMTMCNQHAKSQDLKGDARKTFMSECLKKDSKLSQMSPQQMKMKSCNGEAGDKKLAGDARKTFMSQSHAVNYQFTVDLNDLPQRQPVKKTLGEVEVLLIREGDNVRAYQAKCPHAGAPLEQGAICGDRLVCPWHKAAFNLASGKMCEPLALADLKQYPLRIEEGRVLVNPKAMSPAAPIGSGAAAPVYVVLGGGAAGSAALWRLRHEGFKGRVILVEREADAPYDRTALTKFVPSGKMDISKVPQLLKADVMDHVERLQARVSRLDAQQQRLIFEDGETLAFDKLLIASGASPVRPDLPGSDLDGVHLLRSKAQTDELLQAVDASHKIVIIGNSFIGTELASALRNRDIDVTVIARQALPFAKQFGDQIGRYFYQLHEQNGVKWVQGEIEALQGDQQVSGVQLKGGRLLDATVVLFATGVKPATDFIHDLPLAEDGSLQADEQLRVADNIWVAGDIATYPSAQGPLRIEHYRVAHQQGQTAAWNMLGQTVAFDRVPFFWTTQYATRYEYLGHATEWDDFQLIGSLEDKKFMAFYGQQGKLAAICSCGMYTLTAELVERMQQPMTLAEAVALGQEQIR</sequence>
<dbReference type="Gene3D" id="3.30.390.30">
    <property type="match status" value="1"/>
</dbReference>
<dbReference type="EMBL" id="OE179079">
    <property type="protein sequence ID" value="CAD7567341.1"/>
    <property type="molecule type" value="Genomic_DNA"/>
</dbReference>
<evidence type="ECO:0000256" key="2">
    <source>
        <dbReference type="ARBA" id="ARBA00006442"/>
    </source>
</evidence>
<keyword evidence="10" id="KW-0732">Signal</keyword>
<keyword evidence="6" id="KW-0274">FAD</keyword>
<dbReference type="InterPro" id="IPR017941">
    <property type="entry name" value="Rieske_2Fe-2S"/>
</dbReference>
<dbReference type="InterPro" id="IPR036188">
    <property type="entry name" value="FAD/NAD-bd_sf"/>
</dbReference>
<dbReference type="GO" id="GO:0016651">
    <property type="term" value="F:oxidoreductase activity, acting on NAD(P)H"/>
    <property type="evidence" value="ECO:0007669"/>
    <property type="project" value="TreeGrafter"/>
</dbReference>